<feature type="transmembrane region" description="Helical" evidence="1">
    <location>
        <begin position="20"/>
        <end position="42"/>
    </location>
</feature>
<keyword evidence="1" id="KW-1133">Transmembrane helix</keyword>
<dbReference type="RefSeq" id="XP_065719587.2">
    <property type="nucleotide sequence ID" value="XM_065863515.2"/>
</dbReference>
<organism evidence="2 3">
    <name type="scientific">Drosophila suzukii</name>
    <name type="common">Spotted-wing drosophila fruit fly</name>
    <dbReference type="NCBI Taxonomy" id="28584"/>
    <lineage>
        <taxon>Eukaryota</taxon>
        <taxon>Metazoa</taxon>
        <taxon>Ecdysozoa</taxon>
        <taxon>Arthropoda</taxon>
        <taxon>Hexapoda</taxon>
        <taxon>Insecta</taxon>
        <taxon>Pterygota</taxon>
        <taxon>Neoptera</taxon>
        <taxon>Endopterygota</taxon>
        <taxon>Diptera</taxon>
        <taxon>Brachycera</taxon>
        <taxon>Muscomorpha</taxon>
        <taxon>Ephydroidea</taxon>
        <taxon>Drosophilidae</taxon>
        <taxon>Drosophila</taxon>
        <taxon>Sophophora</taxon>
    </lineage>
</organism>
<feature type="transmembrane region" description="Helical" evidence="1">
    <location>
        <begin position="90"/>
        <end position="112"/>
    </location>
</feature>
<evidence type="ECO:0000313" key="2">
    <source>
        <dbReference type="Proteomes" id="UP001652628"/>
    </source>
</evidence>
<feature type="transmembrane region" description="Helical" evidence="1">
    <location>
        <begin position="118"/>
        <end position="141"/>
    </location>
</feature>
<dbReference type="InterPro" id="IPR031720">
    <property type="entry name" value="DUF4728"/>
</dbReference>
<accession>A0AB40D838</accession>
<evidence type="ECO:0000313" key="3">
    <source>
        <dbReference type="RefSeq" id="XP_065719587.2"/>
    </source>
</evidence>
<evidence type="ECO:0000256" key="1">
    <source>
        <dbReference type="SAM" id="Phobius"/>
    </source>
</evidence>
<dbReference type="Proteomes" id="UP001652628">
    <property type="component" value="Chromosome 2R"/>
</dbReference>
<dbReference type="AlphaFoldDB" id="A0AB40D838"/>
<keyword evidence="1" id="KW-0812">Transmembrane</keyword>
<gene>
    <name evidence="3" type="primary">LOC118876998</name>
</gene>
<dbReference type="Pfam" id="PF15860">
    <property type="entry name" value="DUF4728"/>
    <property type="match status" value="1"/>
</dbReference>
<sequence length="205" mass="23945">MFSDSAKMSKAIFWLQLRTFGLVVGWLEVIFFITSTIYWGTISLLERERHEKSETGHVIRNSFYLAFNISHLLTSSLLILGTIKERHLLLFPWLINRGLVLCGSVMLTNYYMKANDSLSILQCLVFILFNCFLISGIYSLLNDIKKSNELELQRLRLDTPDNIEDKSLSTKLDWNSYVYQYKFEPSLYDVNFPDNEDTDNLLKRS</sequence>
<proteinExistence type="predicted"/>
<reference evidence="3" key="1">
    <citation type="submission" date="2025-08" db="UniProtKB">
        <authorList>
            <consortium name="RefSeq"/>
        </authorList>
    </citation>
    <scope>IDENTIFICATION</scope>
</reference>
<name>A0AB40D838_DROSZ</name>
<protein>
    <submittedName>
        <fullName evidence="3">Uncharacterized protein</fullName>
    </submittedName>
</protein>
<feature type="transmembrane region" description="Helical" evidence="1">
    <location>
        <begin position="62"/>
        <end position="83"/>
    </location>
</feature>
<keyword evidence="2" id="KW-1185">Reference proteome</keyword>
<keyword evidence="1" id="KW-0472">Membrane</keyword>
<dbReference type="GeneID" id="118876998"/>